<name>A0A8X6IBP9_TRICU</name>
<evidence type="ECO:0000313" key="2">
    <source>
        <dbReference type="Proteomes" id="UP000887116"/>
    </source>
</evidence>
<gene>
    <name evidence="1" type="primary">AVEN_261773_1</name>
    <name evidence="1" type="ORF">TNCT_353571</name>
</gene>
<dbReference type="Proteomes" id="UP000887116">
    <property type="component" value="Unassembled WGS sequence"/>
</dbReference>
<protein>
    <submittedName>
        <fullName evidence="1">Uncharacterized protein</fullName>
    </submittedName>
</protein>
<proteinExistence type="predicted"/>
<organism evidence="1 2">
    <name type="scientific">Trichonephila clavata</name>
    <name type="common">Joro spider</name>
    <name type="synonym">Nephila clavata</name>
    <dbReference type="NCBI Taxonomy" id="2740835"/>
    <lineage>
        <taxon>Eukaryota</taxon>
        <taxon>Metazoa</taxon>
        <taxon>Ecdysozoa</taxon>
        <taxon>Arthropoda</taxon>
        <taxon>Chelicerata</taxon>
        <taxon>Arachnida</taxon>
        <taxon>Araneae</taxon>
        <taxon>Araneomorphae</taxon>
        <taxon>Entelegynae</taxon>
        <taxon>Araneoidea</taxon>
        <taxon>Nephilidae</taxon>
        <taxon>Trichonephila</taxon>
    </lineage>
</organism>
<sequence length="439" mass="50961">KDDSYSHKIIRPKLYGNGSSQDFSRFFGKVRSHLSVGTRIELQGFNRIDHIVVVECIRTDTGFKFNLDFETPDEEDGRAFMCKYASEENGWSITPEAWLDMVMYPFIRQFPILRVYTPQTSVHIWTKRADDERLCCPEHFSTVAYLQMKRLRNPRTEGKRIFTSLMDLPPILHLIQPHSLEAILELFQHHLEQSVPDLRRFNQHQACLPNLCLKFVQLIRKRFPSPGDASGIQLTCRVTKSDTQGTLDSKHLKSQEERDDAFHVDALLLGELHCFSTQTQVFELATRHGYSTVFTRGYTGQELLQRLSDACLLTRGLPYNKGRTLNGTYKYLNTCTFIVVPDNKVVYRTSAKHWLGVLRRLDAERVLAFSDIRAIFQKCGIVAYFFNWMRVVQEQLPLQNSVQMKNIMTILKYQCRTGRPLPLTRDGLAKILNDLPWKF</sequence>
<keyword evidence="2" id="KW-1185">Reference proteome</keyword>
<evidence type="ECO:0000313" key="1">
    <source>
        <dbReference type="EMBL" id="GFQ74340.1"/>
    </source>
</evidence>
<dbReference type="AlphaFoldDB" id="A0A8X6IBP9"/>
<comment type="caution">
    <text evidence="1">The sequence shown here is derived from an EMBL/GenBank/DDBJ whole genome shotgun (WGS) entry which is preliminary data.</text>
</comment>
<feature type="non-terminal residue" evidence="1">
    <location>
        <position position="1"/>
    </location>
</feature>
<dbReference type="EMBL" id="BMAO01031342">
    <property type="protein sequence ID" value="GFQ74340.1"/>
    <property type="molecule type" value="Genomic_DNA"/>
</dbReference>
<accession>A0A8X6IBP9</accession>
<reference evidence="1" key="1">
    <citation type="submission" date="2020-07" db="EMBL/GenBank/DDBJ databases">
        <title>Multicomponent nature underlies the extraordinary mechanical properties of spider dragline silk.</title>
        <authorList>
            <person name="Kono N."/>
            <person name="Nakamura H."/>
            <person name="Mori M."/>
            <person name="Yoshida Y."/>
            <person name="Ohtoshi R."/>
            <person name="Malay A.D."/>
            <person name="Moran D.A.P."/>
            <person name="Tomita M."/>
            <person name="Numata K."/>
            <person name="Arakawa K."/>
        </authorList>
    </citation>
    <scope>NUCLEOTIDE SEQUENCE</scope>
</reference>